<feature type="transmembrane region" description="Helical" evidence="7">
    <location>
        <begin position="404"/>
        <end position="424"/>
    </location>
</feature>
<organism evidence="9 10">
    <name type="scientific">Legionella worsleiensis</name>
    <dbReference type="NCBI Taxonomy" id="45076"/>
    <lineage>
        <taxon>Bacteria</taxon>
        <taxon>Pseudomonadati</taxon>
        <taxon>Pseudomonadota</taxon>
        <taxon>Gammaproteobacteria</taxon>
        <taxon>Legionellales</taxon>
        <taxon>Legionellaceae</taxon>
        <taxon>Legionella</taxon>
    </lineage>
</organism>
<dbReference type="GO" id="GO:0016746">
    <property type="term" value="F:acyltransferase activity"/>
    <property type="evidence" value="ECO:0007669"/>
    <property type="project" value="UniProtKB-KW"/>
</dbReference>
<comment type="subcellular location">
    <subcellularLocation>
        <location evidence="1">Cell membrane</location>
        <topology evidence="1">Multi-pass membrane protein</topology>
    </subcellularLocation>
</comment>
<name>A0A0W1A5N7_9GAMM</name>
<keyword evidence="3" id="KW-1003">Cell membrane</keyword>
<evidence type="ECO:0000256" key="4">
    <source>
        <dbReference type="ARBA" id="ARBA00022692"/>
    </source>
</evidence>
<dbReference type="PROSITE" id="PS50850">
    <property type="entry name" value="MFS"/>
    <property type="match status" value="1"/>
</dbReference>
<keyword evidence="9" id="KW-0012">Acyltransferase</keyword>
<evidence type="ECO:0000256" key="1">
    <source>
        <dbReference type="ARBA" id="ARBA00004651"/>
    </source>
</evidence>
<feature type="transmembrane region" description="Helical" evidence="7">
    <location>
        <begin position="142"/>
        <end position="169"/>
    </location>
</feature>
<evidence type="ECO:0000256" key="6">
    <source>
        <dbReference type="ARBA" id="ARBA00023136"/>
    </source>
</evidence>
<evidence type="ECO:0000256" key="5">
    <source>
        <dbReference type="ARBA" id="ARBA00022989"/>
    </source>
</evidence>
<protein>
    <submittedName>
        <fullName evidence="9">2-acylglycerophosphoethanolamine acyltransferase</fullName>
    </submittedName>
</protein>
<dbReference type="STRING" id="45076.Lwor_1909"/>
<proteinExistence type="predicted"/>
<dbReference type="PANTHER" id="PTHR43266:SF2">
    <property type="entry name" value="MAJOR FACILITATOR SUPERFAMILY (MFS) PROFILE DOMAIN-CONTAINING PROTEIN"/>
    <property type="match status" value="1"/>
</dbReference>
<dbReference type="GO" id="GO:0005886">
    <property type="term" value="C:plasma membrane"/>
    <property type="evidence" value="ECO:0007669"/>
    <property type="project" value="UniProtKB-SubCell"/>
</dbReference>
<accession>A0A0W1A5N7</accession>
<dbReference type="InterPro" id="IPR011701">
    <property type="entry name" value="MFS"/>
</dbReference>
<dbReference type="InterPro" id="IPR020846">
    <property type="entry name" value="MFS_dom"/>
</dbReference>
<dbReference type="OrthoDB" id="9803968at2"/>
<evidence type="ECO:0000259" key="8">
    <source>
        <dbReference type="PROSITE" id="PS50850"/>
    </source>
</evidence>
<dbReference type="Pfam" id="PF07690">
    <property type="entry name" value="MFS_1"/>
    <property type="match status" value="1"/>
</dbReference>
<reference evidence="9 10" key="1">
    <citation type="submission" date="2015-11" db="EMBL/GenBank/DDBJ databases">
        <title>Genomic analysis of 38 Legionella species identifies large and diverse effector repertoires.</title>
        <authorList>
            <person name="Burstein D."/>
            <person name="Amaro F."/>
            <person name="Zusman T."/>
            <person name="Lifshitz Z."/>
            <person name="Cohen O."/>
            <person name="Gilbert J.A."/>
            <person name="Pupko T."/>
            <person name="Shuman H.A."/>
            <person name="Segal G."/>
        </authorList>
    </citation>
    <scope>NUCLEOTIDE SEQUENCE [LARGE SCALE GENOMIC DNA]</scope>
    <source>
        <strain evidence="9 10">ATCC 49508</strain>
    </source>
</reference>
<dbReference type="CDD" id="cd06173">
    <property type="entry name" value="MFS_MefA_like"/>
    <property type="match status" value="1"/>
</dbReference>
<dbReference type="GO" id="GO:0022857">
    <property type="term" value="F:transmembrane transporter activity"/>
    <property type="evidence" value="ECO:0007669"/>
    <property type="project" value="InterPro"/>
</dbReference>
<keyword evidence="5 7" id="KW-1133">Transmembrane helix</keyword>
<dbReference type="Proteomes" id="UP000054662">
    <property type="component" value="Unassembled WGS sequence"/>
</dbReference>
<feature type="transmembrane region" description="Helical" evidence="7">
    <location>
        <begin position="175"/>
        <end position="196"/>
    </location>
</feature>
<comment type="caution">
    <text evidence="9">The sequence shown here is derived from an EMBL/GenBank/DDBJ whole genome shotgun (WGS) entry which is preliminary data.</text>
</comment>
<feature type="transmembrane region" description="Helical" evidence="7">
    <location>
        <begin position="290"/>
        <end position="313"/>
    </location>
</feature>
<feature type="domain" description="Major facilitator superfamily (MFS) profile" evidence="8">
    <location>
        <begin position="13"/>
        <end position="428"/>
    </location>
</feature>
<feature type="transmembrane region" description="Helical" evidence="7">
    <location>
        <begin position="253"/>
        <end position="278"/>
    </location>
</feature>
<dbReference type="SUPFAM" id="SSF103473">
    <property type="entry name" value="MFS general substrate transporter"/>
    <property type="match status" value="1"/>
</dbReference>
<keyword evidence="9" id="KW-0808">Transferase</keyword>
<gene>
    <name evidence="9" type="ORF">Lwor_1909</name>
</gene>
<evidence type="ECO:0000313" key="10">
    <source>
        <dbReference type="Proteomes" id="UP000054662"/>
    </source>
</evidence>
<dbReference type="PANTHER" id="PTHR43266">
    <property type="entry name" value="MACROLIDE-EFFLUX PROTEIN"/>
    <property type="match status" value="1"/>
</dbReference>
<evidence type="ECO:0000313" key="9">
    <source>
        <dbReference type="EMBL" id="KTD76684.1"/>
    </source>
</evidence>
<feature type="transmembrane region" description="Helical" evidence="7">
    <location>
        <begin position="108"/>
        <end position="130"/>
    </location>
</feature>
<keyword evidence="2" id="KW-0813">Transport</keyword>
<feature type="transmembrane region" description="Helical" evidence="7">
    <location>
        <begin position="228"/>
        <end position="247"/>
    </location>
</feature>
<dbReference type="AlphaFoldDB" id="A0A0W1A5N7"/>
<keyword evidence="10" id="KW-1185">Reference proteome</keyword>
<keyword evidence="6 7" id="KW-0472">Membrane</keyword>
<sequence length="435" mass="48197">MGSRYIDLLKQRTFLPLFLTQFFGAFNDNAYKLAMLTMISYHLSHNQSQSEYYQALAGALFIAPFFIFSAASGQLADKFDKALLTRLVKVFEVILMLLGSFALYRGSIFLMMFTLTGLGIHSSFFGPIKYAILPDHLPKDDLLGATGLIEASTFVAILLGTTLGTLAIGSELGTPFLAIFITLSAAFAGLISSMFVPSAPSSLYSLHVDLNIWRSTLAMLRQAKKQTAVSLAILTISWFWLIGAVLLTKLPDYAHYVLGANTHVFAVFLAVFSIGIALGSLTINRILHGALTLSVVPLAMLALSCFTFDLYWASPDVNQVTDNLTTLVVFFTRFNHWRIVFDLFMLSFCAGLFVVPLYTYLQVASHPETRARTIAANNIYNALFMVLGTLLVMVLLHFNLAIPQVFFLLGFLNALAALALWFYLRKQKNNNFGLE</sequence>
<evidence type="ECO:0000256" key="2">
    <source>
        <dbReference type="ARBA" id="ARBA00022448"/>
    </source>
</evidence>
<feature type="transmembrane region" description="Helical" evidence="7">
    <location>
        <begin position="379"/>
        <end position="398"/>
    </location>
</feature>
<keyword evidence="4 7" id="KW-0812">Transmembrane</keyword>
<feature type="transmembrane region" description="Helical" evidence="7">
    <location>
        <begin position="52"/>
        <end position="71"/>
    </location>
</feature>
<feature type="transmembrane region" description="Helical" evidence="7">
    <location>
        <begin position="339"/>
        <end position="358"/>
    </location>
</feature>
<dbReference type="EMBL" id="LNZC01000027">
    <property type="protein sequence ID" value="KTD76684.1"/>
    <property type="molecule type" value="Genomic_DNA"/>
</dbReference>
<evidence type="ECO:0000256" key="3">
    <source>
        <dbReference type="ARBA" id="ARBA00022475"/>
    </source>
</evidence>
<dbReference type="InterPro" id="IPR036259">
    <property type="entry name" value="MFS_trans_sf"/>
</dbReference>
<dbReference type="RefSeq" id="WP_058493689.1">
    <property type="nucleotide sequence ID" value="NZ_CBCRUR010000003.1"/>
</dbReference>
<dbReference type="PATRIC" id="fig|45076.6.peg.2081"/>
<evidence type="ECO:0000256" key="7">
    <source>
        <dbReference type="SAM" id="Phobius"/>
    </source>
</evidence>
<feature type="transmembrane region" description="Helical" evidence="7">
    <location>
        <begin position="83"/>
        <end position="102"/>
    </location>
</feature>
<dbReference type="Gene3D" id="1.20.1250.20">
    <property type="entry name" value="MFS general substrate transporter like domains"/>
    <property type="match status" value="2"/>
</dbReference>